<evidence type="ECO:0008006" key="4">
    <source>
        <dbReference type="Google" id="ProtNLM"/>
    </source>
</evidence>
<keyword evidence="1" id="KW-0732">Signal</keyword>
<proteinExistence type="predicted"/>
<sequence length="159" mass="17875">MYRSIVLWLLCVSFYLNGQSFNHSKAIAYNVAGSSLFCDVGAAINKKKNEKLGHAFLRGLWQGAIGGTVIYGSKNIIQGYANTGSPLYAWSSKLVNAAETSITENAASNINFWERWHLNIGFARFEYNLHPKKDKRNFYFKVMPFALTSTFIVAQKGNF</sequence>
<dbReference type="Proteomes" id="UP001153642">
    <property type="component" value="Unassembled WGS sequence"/>
</dbReference>
<dbReference type="RefSeq" id="WP_277899331.1">
    <property type="nucleotide sequence ID" value="NZ_JAPMUA010000002.1"/>
</dbReference>
<keyword evidence="3" id="KW-1185">Reference proteome</keyword>
<feature type="chain" id="PRO_5046076885" description="Outer membrane protein beta-barrel domain-containing protein" evidence="1">
    <location>
        <begin position="19"/>
        <end position="159"/>
    </location>
</feature>
<reference evidence="2" key="1">
    <citation type="submission" date="2022-11" db="EMBL/GenBank/DDBJ databases">
        <title>High-quality draft genome sequence of Galbibacter sp. strain CMA-7.</title>
        <authorList>
            <person name="Wei L."/>
            <person name="Dong C."/>
            <person name="Shao Z."/>
        </authorList>
    </citation>
    <scope>NUCLEOTIDE SEQUENCE</scope>
    <source>
        <strain evidence="2">CMA-7</strain>
    </source>
</reference>
<evidence type="ECO:0000313" key="2">
    <source>
        <dbReference type="EMBL" id="MDG3585400.1"/>
    </source>
</evidence>
<dbReference type="EMBL" id="JAPMUA010000002">
    <property type="protein sequence ID" value="MDG3585400.1"/>
    <property type="molecule type" value="Genomic_DNA"/>
</dbReference>
<gene>
    <name evidence="2" type="ORF">OSR52_05915</name>
</gene>
<evidence type="ECO:0000256" key="1">
    <source>
        <dbReference type="SAM" id="SignalP"/>
    </source>
</evidence>
<feature type="signal peptide" evidence="1">
    <location>
        <begin position="1"/>
        <end position="18"/>
    </location>
</feature>
<organism evidence="2 3">
    <name type="scientific">Galbibacter pacificus</name>
    <dbReference type="NCBI Taxonomy" id="2996052"/>
    <lineage>
        <taxon>Bacteria</taxon>
        <taxon>Pseudomonadati</taxon>
        <taxon>Bacteroidota</taxon>
        <taxon>Flavobacteriia</taxon>
        <taxon>Flavobacteriales</taxon>
        <taxon>Flavobacteriaceae</taxon>
        <taxon>Galbibacter</taxon>
    </lineage>
</organism>
<evidence type="ECO:0000313" key="3">
    <source>
        <dbReference type="Proteomes" id="UP001153642"/>
    </source>
</evidence>
<accession>A0ABT6FQB1</accession>
<name>A0ABT6FQB1_9FLAO</name>
<comment type="caution">
    <text evidence="2">The sequence shown here is derived from an EMBL/GenBank/DDBJ whole genome shotgun (WGS) entry which is preliminary data.</text>
</comment>
<protein>
    <recommendedName>
        <fullName evidence="4">Outer membrane protein beta-barrel domain-containing protein</fullName>
    </recommendedName>
</protein>